<sequence length="166" mass="19328">MTRTTTWPFETDADRDDPLTAHRIAVTSSHPRWFYLVAFDCESEARPTDAETAMLASFLDEYKEHWYGNSGFRQKMEQRDLDVDGGANGVIFHKWGEDDWGFRRHSFEYGYLFSIVWPSQRAGKEPGKYVGPYSLVELMDLIHTIGDSKPMQRWLDWKAAHPEVFA</sequence>
<gene>
    <name evidence="1" type="ORF">GCM10010170_035170</name>
</gene>
<accession>A0ABP5T8X1</accession>
<organism evidence="1 2">
    <name type="scientific">Dactylosporangium salmoneum</name>
    <dbReference type="NCBI Taxonomy" id="53361"/>
    <lineage>
        <taxon>Bacteria</taxon>
        <taxon>Bacillati</taxon>
        <taxon>Actinomycetota</taxon>
        <taxon>Actinomycetes</taxon>
        <taxon>Micromonosporales</taxon>
        <taxon>Micromonosporaceae</taxon>
        <taxon>Dactylosporangium</taxon>
    </lineage>
</organism>
<proteinExistence type="predicted"/>
<dbReference type="EMBL" id="BAAARV010000025">
    <property type="protein sequence ID" value="GAA2347490.1"/>
    <property type="molecule type" value="Genomic_DNA"/>
</dbReference>
<dbReference type="Proteomes" id="UP001501444">
    <property type="component" value="Unassembled WGS sequence"/>
</dbReference>
<evidence type="ECO:0000313" key="2">
    <source>
        <dbReference type="Proteomes" id="UP001501444"/>
    </source>
</evidence>
<protein>
    <submittedName>
        <fullName evidence="1">Uncharacterized protein</fullName>
    </submittedName>
</protein>
<evidence type="ECO:0000313" key="1">
    <source>
        <dbReference type="EMBL" id="GAA2347490.1"/>
    </source>
</evidence>
<reference evidence="2" key="1">
    <citation type="journal article" date="2019" name="Int. J. Syst. Evol. Microbiol.">
        <title>The Global Catalogue of Microorganisms (GCM) 10K type strain sequencing project: providing services to taxonomists for standard genome sequencing and annotation.</title>
        <authorList>
            <consortium name="The Broad Institute Genomics Platform"/>
            <consortium name="The Broad Institute Genome Sequencing Center for Infectious Disease"/>
            <person name="Wu L."/>
            <person name="Ma J."/>
        </authorList>
    </citation>
    <scope>NUCLEOTIDE SEQUENCE [LARGE SCALE GENOMIC DNA]</scope>
    <source>
        <strain evidence="2">JCM 3272</strain>
    </source>
</reference>
<keyword evidence="2" id="KW-1185">Reference proteome</keyword>
<dbReference type="RefSeq" id="WP_344613467.1">
    <property type="nucleotide sequence ID" value="NZ_BAAARV010000025.1"/>
</dbReference>
<comment type="caution">
    <text evidence="1">The sequence shown here is derived from an EMBL/GenBank/DDBJ whole genome shotgun (WGS) entry which is preliminary data.</text>
</comment>
<name>A0ABP5T8X1_9ACTN</name>